<comment type="caution">
    <text evidence="1">The sequence shown here is derived from an EMBL/GenBank/DDBJ whole genome shotgun (WGS) entry which is preliminary data.</text>
</comment>
<evidence type="ECO:0000313" key="2">
    <source>
        <dbReference type="Proteomes" id="UP001258181"/>
    </source>
</evidence>
<name>A0ABU1TYT5_9BACL</name>
<gene>
    <name evidence="1" type="ORF">J2X07_001345</name>
</gene>
<dbReference type="RefSeq" id="WP_310257672.1">
    <property type="nucleotide sequence ID" value="NZ_JAVDWA010000002.1"/>
</dbReference>
<reference evidence="1 2" key="1">
    <citation type="submission" date="2023-07" db="EMBL/GenBank/DDBJ databases">
        <title>Sorghum-associated microbial communities from plants grown in Nebraska, USA.</title>
        <authorList>
            <person name="Schachtman D."/>
        </authorList>
    </citation>
    <scope>NUCLEOTIDE SEQUENCE [LARGE SCALE GENOMIC DNA]</scope>
    <source>
        <strain evidence="1 2">BE211</strain>
    </source>
</reference>
<sequence length="147" mass="17172">MIKLSMPAGLLMEAAIAGGVDGNKLIEVLRNNDLQALKHIDKEETSWMYLFQYAEDHWESMIEAIHEGYTYKFITIRGLLNLIQTKFSLEENQDFSMDEASIQLALNDEQLRFLQSRIPEQWIFIKNEADERFNFRAILAQNQQIKS</sequence>
<accession>A0ABU1TYT5</accession>
<dbReference type="EMBL" id="JAVDWA010000002">
    <property type="protein sequence ID" value="MDR7072368.1"/>
    <property type="molecule type" value="Genomic_DNA"/>
</dbReference>
<protein>
    <submittedName>
        <fullName evidence="1">Uncharacterized protein</fullName>
    </submittedName>
</protein>
<dbReference type="Proteomes" id="UP001258181">
    <property type="component" value="Unassembled WGS sequence"/>
</dbReference>
<keyword evidence="2" id="KW-1185">Reference proteome</keyword>
<proteinExistence type="predicted"/>
<organism evidence="1 2">
    <name type="scientific">Fictibacillus barbaricus</name>
    <dbReference type="NCBI Taxonomy" id="182136"/>
    <lineage>
        <taxon>Bacteria</taxon>
        <taxon>Bacillati</taxon>
        <taxon>Bacillota</taxon>
        <taxon>Bacilli</taxon>
        <taxon>Bacillales</taxon>
        <taxon>Fictibacillaceae</taxon>
        <taxon>Fictibacillus</taxon>
    </lineage>
</organism>
<evidence type="ECO:0000313" key="1">
    <source>
        <dbReference type="EMBL" id="MDR7072368.1"/>
    </source>
</evidence>